<keyword evidence="4" id="KW-0819">tRNA processing</keyword>
<comment type="catalytic activity">
    <reaction evidence="1">
        <text>a uridine in mRNA = a pseudouridine in mRNA</text>
        <dbReference type="Rhea" id="RHEA:56644"/>
        <dbReference type="Rhea" id="RHEA-COMP:14658"/>
        <dbReference type="Rhea" id="RHEA-COMP:14659"/>
        <dbReference type="ChEBI" id="CHEBI:65314"/>
        <dbReference type="ChEBI" id="CHEBI:65315"/>
    </reaction>
</comment>
<dbReference type="SUPFAM" id="SSF55120">
    <property type="entry name" value="Pseudouridine synthase"/>
    <property type="match status" value="1"/>
</dbReference>
<dbReference type="InterPro" id="IPR020103">
    <property type="entry name" value="PsdUridine_synth_cat_dom_sf"/>
</dbReference>
<evidence type="ECO:0000313" key="8">
    <source>
        <dbReference type="EMBL" id="TDL21477.1"/>
    </source>
</evidence>
<dbReference type="Pfam" id="PF01509">
    <property type="entry name" value="TruB_N"/>
    <property type="match status" value="1"/>
</dbReference>
<dbReference type="AlphaFoldDB" id="A0A4Y7Q1G1"/>
<feature type="domain" description="Pseudouridine synthase II N-terminal" evidence="7">
    <location>
        <begin position="68"/>
        <end position="198"/>
    </location>
</feature>
<accession>A0A4Y7Q1G1</accession>
<dbReference type="STRING" id="50990.A0A4Y7Q1G1"/>
<proteinExistence type="inferred from homology"/>
<dbReference type="InterPro" id="IPR002501">
    <property type="entry name" value="PsdUridine_synth_N"/>
</dbReference>
<dbReference type="GO" id="GO:0005634">
    <property type="term" value="C:nucleus"/>
    <property type="evidence" value="ECO:0007669"/>
    <property type="project" value="TreeGrafter"/>
</dbReference>
<name>A0A4Y7Q1G1_9AGAM</name>
<dbReference type="PANTHER" id="PTHR13767">
    <property type="entry name" value="TRNA-PSEUDOURIDINE SYNTHASE"/>
    <property type="match status" value="1"/>
</dbReference>
<feature type="compositionally biased region" description="Polar residues" evidence="6">
    <location>
        <begin position="271"/>
        <end position="288"/>
    </location>
</feature>
<evidence type="ECO:0000256" key="2">
    <source>
        <dbReference type="ARBA" id="ARBA00008999"/>
    </source>
</evidence>
<evidence type="ECO:0000256" key="4">
    <source>
        <dbReference type="ARBA" id="ARBA00022694"/>
    </source>
</evidence>
<dbReference type="Proteomes" id="UP000294933">
    <property type="component" value="Unassembled WGS sequence"/>
</dbReference>
<dbReference type="OrthoDB" id="9995526at2759"/>
<dbReference type="EC" id="5.4.99.25" evidence="3"/>
<dbReference type="VEuPathDB" id="FungiDB:BD410DRAFT_828995"/>
<dbReference type="GO" id="GO:1990481">
    <property type="term" value="P:mRNA pseudouridine synthesis"/>
    <property type="evidence" value="ECO:0007669"/>
    <property type="project" value="TreeGrafter"/>
</dbReference>
<dbReference type="EMBL" id="ML170180">
    <property type="protein sequence ID" value="TDL21477.1"/>
    <property type="molecule type" value="Genomic_DNA"/>
</dbReference>
<dbReference type="GO" id="GO:0006400">
    <property type="term" value="P:tRNA modification"/>
    <property type="evidence" value="ECO:0007669"/>
    <property type="project" value="TreeGrafter"/>
</dbReference>
<keyword evidence="5" id="KW-0413">Isomerase</keyword>
<keyword evidence="9" id="KW-1185">Reference proteome</keyword>
<evidence type="ECO:0000256" key="1">
    <source>
        <dbReference type="ARBA" id="ARBA00001166"/>
    </source>
</evidence>
<evidence type="ECO:0000259" key="7">
    <source>
        <dbReference type="Pfam" id="PF01509"/>
    </source>
</evidence>
<protein>
    <recommendedName>
        <fullName evidence="3">tRNA pseudouridine(55) synthase</fullName>
        <ecNumber evidence="3">5.4.99.25</ecNumber>
    </recommendedName>
</protein>
<gene>
    <name evidence="8" type="ORF">BD410DRAFT_828995</name>
</gene>
<dbReference type="GO" id="GO:0003723">
    <property type="term" value="F:RNA binding"/>
    <property type="evidence" value="ECO:0007669"/>
    <property type="project" value="InterPro"/>
</dbReference>
<evidence type="ECO:0000313" key="9">
    <source>
        <dbReference type="Proteomes" id="UP000294933"/>
    </source>
</evidence>
<evidence type="ECO:0000256" key="5">
    <source>
        <dbReference type="ARBA" id="ARBA00023235"/>
    </source>
</evidence>
<dbReference type="InterPro" id="IPR014780">
    <property type="entry name" value="tRNA_psdUridine_synth_TruB"/>
</dbReference>
<evidence type="ECO:0000256" key="3">
    <source>
        <dbReference type="ARBA" id="ARBA00012787"/>
    </source>
</evidence>
<dbReference type="PANTHER" id="PTHR13767:SF2">
    <property type="entry name" value="PSEUDOURIDYLATE SYNTHASE TRUB1"/>
    <property type="match status" value="1"/>
</dbReference>
<feature type="region of interest" description="Disordered" evidence="6">
    <location>
        <begin position="224"/>
        <end position="289"/>
    </location>
</feature>
<dbReference type="Gene3D" id="3.30.2350.10">
    <property type="entry name" value="Pseudouridine synthase"/>
    <property type="match status" value="1"/>
</dbReference>
<reference evidence="8 9" key="1">
    <citation type="submission" date="2018-06" db="EMBL/GenBank/DDBJ databases">
        <title>A transcriptomic atlas of mushroom development highlights an independent origin of complex multicellularity.</title>
        <authorList>
            <consortium name="DOE Joint Genome Institute"/>
            <person name="Krizsan K."/>
            <person name="Almasi E."/>
            <person name="Merenyi Z."/>
            <person name="Sahu N."/>
            <person name="Viragh M."/>
            <person name="Koszo T."/>
            <person name="Mondo S."/>
            <person name="Kiss B."/>
            <person name="Balint B."/>
            <person name="Kues U."/>
            <person name="Barry K."/>
            <person name="Hegedus J.C."/>
            <person name="Henrissat B."/>
            <person name="Johnson J."/>
            <person name="Lipzen A."/>
            <person name="Ohm R."/>
            <person name="Nagy I."/>
            <person name="Pangilinan J."/>
            <person name="Yan J."/>
            <person name="Xiong Y."/>
            <person name="Grigoriev I.V."/>
            <person name="Hibbett D.S."/>
            <person name="Nagy L.G."/>
        </authorList>
    </citation>
    <scope>NUCLEOTIDE SEQUENCE [LARGE SCALE GENOMIC DNA]</scope>
    <source>
        <strain evidence="8 9">SZMC22713</strain>
    </source>
</reference>
<comment type="similarity">
    <text evidence="2">Belongs to the pseudouridine synthase TruB family.</text>
</comment>
<evidence type="ECO:0000256" key="6">
    <source>
        <dbReference type="SAM" id="MobiDB-lite"/>
    </source>
</evidence>
<dbReference type="GO" id="GO:0160148">
    <property type="term" value="F:tRNA pseudouridine(55) synthase activity"/>
    <property type="evidence" value="ECO:0007669"/>
    <property type="project" value="UniProtKB-EC"/>
</dbReference>
<sequence length="405" mass="44187">MPKAELPPLPLSALFAVNKPSGVSSMSVIDTVTSLLGTSRLFVRSRGKGKGKDSRNVKNRPRCRSTRRVLKVGDGGTLDPFTDGILVLGVSLGAEKLTEFHDCVTEYKTTALLGCETDSYDSEGAQVRSAPWKSVTREGVEAGLPRFRGSILQTPPIFSVLKMDGKSLYEYARRGIPFPRPIEKSPITVYSLSLVEWIGTDHMWRWPEEKFTEEDKLRLENALAGAERRGENESIDASATPAKKKTEKEIDDGAIPERVPNPSAVDPAPTLTHTNPANDPIESTSSQVGEDAEPSSAFVLSMTVSGGTYARCIVHDLGHAVGSAAHVVTLTRVRQGRFTLEPAVDPQNEVETDVPGPDVNAGLVPDRGCVPWDVIARAREDLGERDEEGWCEWERAVIKVMEIVE</sequence>
<organism evidence="8 9">
    <name type="scientific">Rickenella mellea</name>
    <dbReference type="NCBI Taxonomy" id="50990"/>
    <lineage>
        <taxon>Eukaryota</taxon>
        <taxon>Fungi</taxon>
        <taxon>Dikarya</taxon>
        <taxon>Basidiomycota</taxon>
        <taxon>Agaricomycotina</taxon>
        <taxon>Agaricomycetes</taxon>
        <taxon>Hymenochaetales</taxon>
        <taxon>Rickenellaceae</taxon>
        <taxon>Rickenella</taxon>
    </lineage>
</organism>